<gene>
    <name evidence="4" type="ORF">PHMEG_00036869</name>
</gene>
<feature type="repeat" description="RCC1" evidence="1">
    <location>
        <begin position="89"/>
        <end position="145"/>
    </location>
</feature>
<feature type="region of interest" description="Disordered" evidence="2">
    <location>
        <begin position="30"/>
        <end position="67"/>
    </location>
</feature>
<dbReference type="PROSITE" id="PS50012">
    <property type="entry name" value="RCC1_3"/>
    <property type="match status" value="2"/>
</dbReference>
<dbReference type="InterPro" id="IPR000408">
    <property type="entry name" value="Reg_chr_condens"/>
</dbReference>
<evidence type="ECO:0000256" key="1">
    <source>
        <dbReference type="PROSITE-ProRule" id="PRU00235"/>
    </source>
</evidence>
<dbReference type="EMBL" id="NBNE01015689">
    <property type="protein sequence ID" value="OWY93657.1"/>
    <property type="molecule type" value="Genomic_DNA"/>
</dbReference>
<dbReference type="PRINTS" id="PR00633">
    <property type="entry name" value="RCCNDNSATION"/>
</dbReference>
<reference evidence="5" key="1">
    <citation type="submission" date="2017-03" db="EMBL/GenBank/DDBJ databases">
        <title>Phytopthora megakarya and P. palmivora, two closely related causual agents of cacao black pod achieved similar genome size and gene model numbers by different mechanisms.</title>
        <authorList>
            <person name="Ali S."/>
            <person name="Shao J."/>
            <person name="Larry D.J."/>
            <person name="Kronmiller B."/>
            <person name="Shen D."/>
            <person name="Strem M.D."/>
            <person name="Melnick R.L."/>
            <person name="Guiltinan M.J."/>
            <person name="Tyler B.M."/>
            <person name="Meinhardt L.W."/>
            <person name="Bailey B.A."/>
        </authorList>
    </citation>
    <scope>NUCLEOTIDE SEQUENCE [LARGE SCALE GENOMIC DNA]</scope>
    <source>
        <strain evidence="5">zdho120</strain>
    </source>
</reference>
<name>A0A225UKC4_9STRA</name>
<dbReference type="STRING" id="4795.A0A225UKC4"/>
<evidence type="ECO:0008006" key="6">
    <source>
        <dbReference type="Google" id="ProtNLM"/>
    </source>
</evidence>
<dbReference type="PROSITE" id="PS00626">
    <property type="entry name" value="RCC1_2"/>
    <property type="match status" value="1"/>
</dbReference>
<dbReference type="AlphaFoldDB" id="A0A225UKC4"/>
<organism evidence="4 5">
    <name type="scientific">Phytophthora megakarya</name>
    <dbReference type="NCBI Taxonomy" id="4795"/>
    <lineage>
        <taxon>Eukaryota</taxon>
        <taxon>Sar</taxon>
        <taxon>Stramenopiles</taxon>
        <taxon>Oomycota</taxon>
        <taxon>Peronosporomycetes</taxon>
        <taxon>Peronosporales</taxon>
        <taxon>Peronosporaceae</taxon>
        <taxon>Phytophthora</taxon>
    </lineage>
</organism>
<evidence type="ECO:0000256" key="3">
    <source>
        <dbReference type="SAM" id="SignalP"/>
    </source>
</evidence>
<dbReference type="OrthoDB" id="10256179at2759"/>
<dbReference type="InterPro" id="IPR051553">
    <property type="entry name" value="Ran_GTPase-activating"/>
</dbReference>
<evidence type="ECO:0000313" key="4">
    <source>
        <dbReference type="EMBL" id="OWY93657.1"/>
    </source>
</evidence>
<evidence type="ECO:0000256" key="2">
    <source>
        <dbReference type="SAM" id="MobiDB-lite"/>
    </source>
</evidence>
<feature type="compositionally biased region" description="Low complexity" evidence="2">
    <location>
        <begin position="52"/>
        <end position="67"/>
    </location>
</feature>
<feature type="repeat" description="RCC1" evidence="1">
    <location>
        <begin position="154"/>
        <end position="210"/>
    </location>
</feature>
<dbReference type="GO" id="GO:0005085">
    <property type="term" value="F:guanyl-nucleotide exchange factor activity"/>
    <property type="evidence" value="ECO:0007669"/>
    <property type="project" value="TreeGrafter"/>
</dbReference>
<feature type="chain" id="PRO_5012240176" description="Regulator of chromosome condensation (RCC1)" evidence="3">
    <location>
        <begin position="26"/>
        <end position="465"/>
    </location>
</feature>
<dbReference type="PANTHER" id="PTHR45982">
    <property type="entry name" value="REGULATOR OF CHROMOSOME CONDENSATION"/>
    <property type="match status" value="1"/>
</dbReference>
<protein>
    <recommendedName>
        <fullName evidence="6">Regulator of chromosome condensation (RCC1)</fullName>
    </recommendedName>
</protein>
<evidence type="ECO:0000313" key="5">
    <source>
        <dbReference type="Proteomes" id="UP000198211"/>
    </source>
</evidence>
<keyword evidence="3" id="KW-0732">Signal</keyword>
<dbReference type="Proteomes" id="UP000198211">
    <property type="component" value="Unassembled WGS sequence"/>
</dbReference>
<proteinExistence type="predicted"/>
<dbReference type="Pfam" id="PF00415">
    <property type="entry name" value="RCC1"/>
    <property type="match status" value="2"/>
</dbReference>
<dbReference type="PANTHER" id="PTHR45982:SF1">
    <property type="entry name" value="REGULATOR OF CHROMOSOME CONDENSATION"/>
    <property type="match status" value="1"/>
</dbReference>
<feature type="signal peptide" evidence="3">
    <location>
        <begin position="1"/>
        <end position="25"/>
    </location>
</feature>
<comment type="caution">
    <text evidence="4">The sequence shown here is derived from an EMBL/GenBank/DDBJ whole genome shotgun (WGS) entry which is preliminary data.</text>
</comment>
<dbReference type="SUPFAM" id="SSF50985">
    <property type="entry name" value="RCC1/BLIP-II"/>
    <property type="match status" value="1"/>
</dbReference>
<keyword evidence="5" id="KW-1185">Reference proteome</keyword>
<dbReference type="Gene3D" id="2.130.10.30">
    <property type="entry name" value="Regulator of chromosome condensation 1/beta-lactamase-inhibitor protein II"/>
    <property type="match status" value="1"/>
</dbReference>
<sequence length="465" mass="50346">MLLWEGITPLLFVIKLRVMMVLLLGKNSHGQLGISSSSSTKSIRAADGPAKSSPTTCCDTSGGSSSLSFNTTGSLRRIALVGTDVGRQGTVYSWGCSDRGRLGQGRAAKRSSDVGEPARVNGMLAKLVTLVIACGAWHSTCIAANESQVASGIGRVFMWGTGIYDQLGVGKMQVTFEQQPVRLPPRELDDEVLPTRLACGTHHTAALTVDNRIFTWGSTRAFNGVPTELRLAGGERCGRVASIACGRTFTVFNTVSRDVASYEWPEVSRLWREKPVVIPHLDFSKVPTLPLCTSDPLPPFSKGAKVIKPSTELPSPVRLKPFADRCAREEVELREAKRIDDQLFIRCVDCVGAVTGFSHLRSVCGCVVIVHTIANFMGQDDRGFKCGNMKQCASCSVYIVHDELDARFNAPVNNATSEFSVLLIMSFSTTTCGKASSPGRGQRNLVKILKSPSVTQTLHRGYHLH</sequence>
<dbReference type="GO" id="GO:0005737">
    <property type="term" value="C:cytoplasm"/>
    <property type="evidence" value="ECO:0007669"/>
    <property type="project" value="TreeGrafter"/>
</dbReference>
<accession>A0A225UKC4</accession>
<dbReference type="InterPro" id="IPR009091">
    <property type="entry name" value="RCC1/BLIP-II"/>
</dbReference>